<keyword evidence="4 9" id="KW-0645">Protease</keyword>
<evidence type="ECO:0000256" key="5">
    <source>
        <dbReference type="ARBA" id="ARBA00022729"/>
    </source>
</evidence>
<evidence type="ECO:0000259" key="13">
    <source>
        <dbReference type="PROSITE" id="PS51272"/>
    </source>
</evidence>
<dbReference type="InterPro" id="IPR034213">
    <property type="entry name" value="S8_Vpr-like"/>
</dbReference>
<keyword evidence="5 12" id="KW-0732">Signal</keyword>
<dbReference type="Gene3D" id="3.50.30.30">
    <property type="match status" value="1"/>
</dbReference>
<dbReference type="InterPro" id="IPR050131">
    <property type="entry name" value="Peptidase_S8_subtilisin-like"/>
</dbReference>
<dbReference type="Pfam" id="PF00082">
    <property type="entry name" value="Peptidase_S8"/>
    <property type="match status" value="1"/>
</dbReference>
<dbReference type="Gene3D" id="3.30.70.80">
    <property type="entry name" value="Peptidase S8 propeptide/proteinase inhibitor I9"/>
    <property type="match status" value="1"/>
</dbReference>
<evidence type="ECO:0000256" key="6">
    <source>
        <dbReference type="ARBA" id="ARBA00022801"/>
    </source>
</evidence>
<dbReference type="GO" id="GO:0004252">
    <property type="term" value="F:serine-type endopeptidase activity"/>
    <property type="evidence" value="ECO:0007669"/>
    <property type="project" value="UniProtKB-UniRule"/>
</dbReference>
<evidence type="ECO:0000256" key="3">
    <source>
        <dbReference type="ARBA" id="ARBA00022525"/>
    </source>
</evidence>
<evidence type="ECO:0000256" key="10">
    <source>
        <dbReference type="RuleBase" id="RU003355"/>
    </source>
</evidence>
<feature type="signal peptide" evidence="12">
    <location>
        <begin position="1"/>
        <end position="33"/>
    </location>
</feature>
<dbReference type="EMBL" id="BORQ01000002">
    <property type="protein sequence ID" value="GIO31216.1"/>
    <property type="molecule type" value="Genomic_DNA"/>
</dbReference>
<dbReference type="PROSITE" id="PS51892">
    <property type="entry name" value="SUBTILASE"/>
    <property type="match status" value="1"/>
</dbReference>
<feature type="active site" description="Charge relay system" evidence="8 9">
    <location>
        <position position="271"/>
    </location>
</feature>
<feature type="compositionally biased region" description="Basic and acidic residues" evidence="11">
    <location>
        <begin position="1136"/>
        <end position="1146"/>
    </location>
</feature>
<feature type="region of interest" description="Disordered" evidence="11">
    <location>
        <begin position="1136"/>
        <end position="1184"/>
    </location>
</feature>
<feature type="active site" description="Charge relay system" evidence="8 9">
    <location>
        <position position="223"/>
    </location>
</feature>
<dbReference type="PRINTS" id="PR00723">
    <property type="entry name" value="SUBTILISIN"/>
</dbReference>
<dbReference type="CDD" id="cd02133">
    <property type="entry name" value="PA_C5a_like"/>
    <property type="match status" value="1"/>
</dbReference>
<keyword evidence="15" id="KW-1185">Reference proteome</keyword>
<dbReference type="GO" id="GO:0006508">
    <property type="term" value="P:proteolysis"/>
    <property type="evidence" value="ECO:0007669"/>
    <property type="project" value="UniProtKB-KW"/>
</dbReference>
<dbReference type="PANTHER" id="PTHR43806:SF65">
    <property type="entry name" value="SERINE PROTEASE APRX"/>
    <property type="match status" value="1"/>
</dbReference>
<organism evidence="14 15">
    <name type="scientific">Paenibacillus albilobatus</name>
    <dbReference type="NCBI Taxonomy" id="2716884"/>
    <lineage>
        <taxon>Bacteria</taxon>
        <taxon>Bacillati</taxon>
        <taxon>Bacillota</taxon>
        <taxon>Bacilli</taxon>
        <taxon>Bacillales</taxon>
        <taxon>Paenibacillaceae</taxon>
        <taxon>Paenibacillus</taxon>
    </lineage>
</organism>
<evidence type="ECO:0000313" key="15">
    <source>
        <dbReference type="Proteomes" id="UP000679779"/>
    </source>
</evidence>
<dbReference type="InterPro" id="IPR010259">
    <property type="entry name" value="S8pro/Inhibitor_I9"/>
</dbReference>
<proteinExistence type="inferred from homology"/>
<dbReference type="InterPro" id="IPR022398">
    <property type="entry name" value="Peptidase_S8_His-AS"/>
</dbReference>
<accession>A0A919XFH0</accession>
<feature type="domain" description="SLH" evidence="13">
    <location>
        <begin position="1454"/>
        <end position="1518"/>
    </location>
</feature>
<dbReference type="InterPro" id="IPR023827">
    <property type="entry name" value="Peptidase_S8_Asp-AS"/>
</dbReference>
<dbReference type="PROSITE" id="PS00137">
    <property type="entry name" value="SUBTILASE_HIS"/>
    <property type="match status" value="1"/>
</dbReference>
<dbReference type="Proteomes" id="UP000679779">
    <property type="component" value="Unassembled WGS sequence"/>
</dbReference>
<dbReference type="SUPFAM" id="SSF52025">
    <property type="entry name" value="PA domain"/>
    <property type="match status" value="1"/>
</dbReference>
<dbReference type="Gene3D" id="3.40.50.200">
    <property type="entry name" value="Peptidase S8/S53 domain"/>
    <property type="match status" value="1"/>
</dbReference>
<evidence type="ECO:0000256" key="2">
    <source>
        <dbReference type="ARBA" id="ARBA00022512"/>
    </source>
</evidence>
<dbReference type="InterPro" id="IPR000209">
    <property type="entry name" value="Peptidase_S8/S53_dom"/>
</dbReference>
<evidence type="ECO:0000256" key="12">
    <source>
        <dbReference type="SAM" id="SignalP"/>
    </source>
</evidence>
<feature type="domain" description="SLH" evidence="13">
    <location>
        <begin position="1550"/>
        <end position="1609"/>
    </location>
</feature>
<sequence length="1609" mass="170063">MSRKKRTTIRGYSKLMLSAVLAAGMIYPGAVSAAPAVFKLPENAKISLDSLLKQGAAKDLLKQNASGLQAFSTAKKPQNFVPESDSSEPVSVIVQLENDPLKVYESKPSLRARSSIGSYQMQLNQEHLTFKSAALAKTSAQFHREYSKVFNGYAVTLPANQVDQLLTLPGVKAVFPNAEVQALPIEEKPEITPYMDESAPLIGANEMWKSGYDGKGIKVAVIDTGIDYHHPSLKDAYKGGYDFVDNDGDPMETLPDSSKPPKDGKPYETSHGTHVSGTIAGRGDPDHPDTGSGWVRGVAPASDLYVYRVLGPYGSGSTENVIAGIEKAVSDGVDVINLSLGSSMNNPYTPDSIAVDNAALAGVTVVVANGNEGPGDETVGSPASAQLAISVGASTPPLNTPIFISANLGTIYAQLAAGSEKLDDTDAGLELIYAGLGKAGDYKNLNVAGKTVLVSRGEISFAEKSENAAANGAKALIIFNNTAGEINATIEGAKQSVPTYTITQESGKKLKDAIDKGDNHVAFNYKKEQDLLADLSSRGPSLPFYSIKPDIAAPGVGIKSSIPAFDGDYANAYEELQGTSMATPHVAGSAALLLEKSRKDGLTLKPDQIKAWLTNNALLMKDRQGRQYGVNEQGAGRVDLKNTAAAEAIVKVEENLPSQLQTGEVQTAYSGSLSFGQLGAGTTTTRKLTIDNIAGSNQHYGVYVDWTSNSGLSLIPELCDIHLKSNESSFNLPVTLTIPEGTPEGIYQGNIEFTQMKTGHQLHVPFSVYVGESYDQPEMSNVEVDPIYLSTAEGGKGVTVYYALNEKADDYAFIVALINDDDTLEPVGQIYQDDFADKLDPFYYSFDWDGTMYDDQGNQVKLNKKDHPDGIYALIPVLIKAGAKEPTLVLDSAKAFLLDNTAPIAKLPEEVAVSPDKPDEGVLQGSIKSDLLLNFGLGTYQDLIHVKAVVDTADPKNKEFKGTIDSAGKFTVKVPLKQGQNKIELYVSDDAGNGSASPAKTYEYNLKGDGTDVSLATVQSSVYTNEPFDVNIHFDGRDDIQSMTVKVTYDAKLKLNQIVPGAKEIETSSLNDAGKKTATFGYDLDQPAKQGTLGHFTFTAPEPGTYSIDLGGAEMINTDQKAVKASTLTGIQVIVSDRKKTDDNPKPDQSQPVTDTGTDSEQPDDTGVASPETSVSPEKDQVSGALQVTKDKFESAQSVGALEKTVPDRMPCAKPNPNPNPNPNPGGGNGGGSSPGGGGSSTSGGSASTPAAPSTPSGSKLTAGVLTEKGTGDQKTAELNIDAAYVTGQLNKQDSKNVTVDISDTAIEAYHPFSLKLNNALTDQLLKSAKPLTIKGNGFEINIPAGTLKSFVTKDGLSVSFSFTNAAAGTVQAPNGGTANIVSGAVTLNDPATALTSPVSMTLTLDSAKVKNRGKVGVFSKNNEGVWIYAAPGNNQSGAVTFQVSKPGAFLAAEALKTFTDITGHWAKNEIEVIASHYLANGKDTTDTYKPNDQVTQAEFLALLDRLLGTGKTWSDRAAETGSNHPLSREELAILLAKALGADSTGAGSELAFKDRDGIQDSAKGAVSYAVEKGYLKGNPDGTFNPKGQLTRAEAGIILYRILQDLQSK</sequence>
<dbReference type="InterPro" id="IPR015500">
    <property type="entry name" value="Peptidase_S8_subtilisin-rel"/>
</dbReference>
<evidence type="ECO:0000313" key="14">
    <source>
        <dbReference type="EMBL" id="GIO31216.1"/>
    </source>
</evidence>
<keyword evidence="6 9" id="KW-0378">Hydrolase</keyword>
<keyword evidence="7 9" id="KW-0720">Serine protease</keyword>
<dbReference type="Gene3D" id="2.60.40.680">
    <property type="match status" value="1"/>
</dbReference>
<dbReference type="CDD" id="cd07474">
    <property type="entry name" value="Peptidases_S8_subtilisin_Vpr-like"/>
    <property type="match status" value="1"/>
</dbReference>
<reference evidence="14" key="1">
    <citation type="submission" date="2021-03" db="EMBL/GenBank/DDBJ databases">
        <title>Antimicrobial resistance genes in bacteria isolated from Japanese honey, and their potential for conferring macrolide and lincosamide resistance in the American foulbrood pathogen Paenibacillus larvae.</title>
        <authorList>
            <person name="Okamoto M."/>
            <person name="Kumagai M."/>
            <person name="Kanamori H."/>
            <person name="Takamatsu D."/>
        </authorList>
    </citation>
    <scope>NUCLEOTIDE SEQUENCE</scope>
    <source>
        <strain evidence="14">J2TS6</strain>
    </source>
</reference>
<dbReference type="InterPro" id="IPR037045">
    <property type="entry name" value="S8pro/Inhibitor_I9_sf"/>
</dbReference>
<dbReference type="Pfam" id="PF05922">
    <property type="entry name" value="Inhibitor_I9"/>
    <property type="match status" value="1"/>
</dbReference>
<comment type="caution">
    <text evidence="14">The sequence shown here is derived from an EMBL/GenBank/DDBJ whole genome shotgun (WGS) entry which is preliminary data.</text>
</comment>
<dbReference type="SUPFAM" id="SSF52743">
    <property type="entry name" value="Subtilisin-like"/>
    <property type="match status" value="1"/>
</dbReference>
<evidence type="ECO:0000256" key="8">
    <source>
        <dbReference type="PIRSR" id="PIRSR615500-1"/>
    </source>
</evidence>
<feature type="region of interest" description="Disordered" evidence="11">
    <location>
        <begin position="244"/>
        <end position="288"/>
    </location>
</feature>
<feature type="compositionally biased region" description="Low complexity" evidence="11">
    <location>
        <begin position="1243"/>
        <end position="1259"/>
    </location>
</feature>
<dbReference type="PROSITE" id="PS00138">
    <property type="entry name" value="SUBTILASE_SER"/>
    <property type="match status" value="1"/>
</dbReference>
<evidence type="ECO:0000256" key="11">
    <source>
        <dbReference type="SAM" id="MobiDB-lite"/>
    </source>
</evidence>
<feature type="active site" description="Charge relay system" evidence="8 9">
    <location>
        <position position="580"/>
    </location>
</feature>
<feature type="compositionally biased region" description="Gly residues" evidence="11">
    <location>
        <begin position="1225"/>
        <end position="1242"/>
    </location>
</feature>
<feature type="compositionally biased region" description="Pro residues" evidence="11">
    <location>
        <begin position="1214"/>
        <end position="1224"/>
    </location>
</feature>
<evidence type="ECO:0000256" key="7">
    <source>
        <dbReference type="ARBA" id="ARBA00022825"/>
    </source>
</evidence>
<evidence type="ECO:0000256" key="4">
    <source>
        <dbReference type="ARBA" id="ARBA00022670"/>
    </source>
</evidence>
<feature type="compositionally biased region" description="Basic and acidic residues" evidence="11">
    <location>
        <begin position="259"/>
        <end position="268"/>
    </location>
</feature>
<evidence type="ECO:0000256" key="1">
    <source>
        <dbReference type="ARBA" id="ARBA00011073"/>
    </source>
</evidence>
<keyword evidence="3" id="KW-0964">Secreted</keyword>
<dbReference type="InterPro" id="IPR036852">
    <property type="entry name" value="Peptidase_S8/S53_dom_sf"/>
</dbReference>
<feature type="region of interest" description="Disordered" evidence="11">
    <location>
        <begin position="1196"/>
        <end position="1264"/>
    </location>
</feature>
<protein>
    <recommendedName>
        <fullName evidence="13">SLH domain-containing protein</fullName>
    </recommendedName>
</protein>
<dbReference type="Pfam" id="PF02225">
    <property type="entry name" value="PA"/>
    <property type="match status" value="1"/>
</dbReference>
<dbReference type="CDD" id="cd08547">
    <property type="entry name" value="Type_II_cohesin"/>
    <property type="match status" value="1"/>
</dbReference>
<feature type="chain" id="PRO_5037526522" description="SLH domain-containing protein" evidence="12">
    <location>
        <begin position="34"/>
        <end position="1609"/>
    </location>
</feature>
<name>A0A919XFH0_9BACL</name>
<evidence type="ECO:0000256" key="9">
    <source>
        <dbReference type="PROSITE-ProRule" id="PRU01240"/>
    </source>
</evidence>
<comment type="similarity">
    <text evidence="1 9 10">Belongs to the peptidase S8 family.</text>
</comment>
<keyword evidence="2" id="KW-0134">Cell wall</keyword>
<dbReference type="Pfam" id="PF00395">
    <property type="entry name" value="SLH"/>
    <property type="match status" value="2"/>
</dbReference>
<dbReference type="PROSITE" id="PS51272">
    <property type="entry name" value="SLH"/>
    <property type="match status" value="2"/>
</dbReference>
<feature type="compositionally biased region" description="Polar residues" evidence="11">
    <location>
        <begin position="1147"/>
        <end position="1160"/>
    </location>
</feature>
<gene>
    <name evidence="14" type="ORF">J2TS6_23570</name>
</gene>
<dbReference type="RefSeq" id="WP_160044841.1">
    <property type="nucleotide sequence ID" value="NZ_BORQ01000002.1"/>
</dbReference>
<dbReference type="InterPro" id="IPR003137">
    <property type="entry name" value="PA_domain"/>
</dbReference>
<dbReference type="PROSITE" id="PS00136">
    <property type="entry name" value="SUBTILASE_ASP"/>
    <property type="match status" value="1"/>
</dbReference>
<dbReference type="InterPro" id="IPR046450">
    <property type="entry name" value="PA_dom_sf"/>
</dbReference>
<dbReference type="PANTHER" id="PTHR43806">
    <property type="entry name" value="PEPTIDASE S8"/>
    <property type="match status" value="1"/>
</dbReference>
<dbReference type="InterPro" id="IPR001119">
    <property type="entry name" value="SLH_dom"/>
</dbReference>
<dbReference type="InterPro" id="IPR023828">
    <property type="entry name" value="Peptidase_S8_Ser-AS"/>
</dbReference>